<evidence type="ECO:0000313" key="2">
    <source>
        <dbReference type="EMBL" id="CAK9082345.1"/>
    </source>
</evidence>
<dbReference type="InterPro" id="IPR036397">
    <property type="entry name" value="RNaseH_sf"/>
</dbReference>
<sequence length="64" mass="7333">DCYVVLDFEATCWEGRHADQERAFRKGAPRARAHANSWDAPSECLREEIIEFPLVLVDAKTLTQ</sequence>
<dbReference type="EMBL" id="CAXAMM010038944">
    <property type="protein sequence ID" value="CAK9082345.1"/>
    <property type="molecule type" value="Genomic_DNA"/>
</dbReference>
<evidence type="ECO:0000313" key="3">
    <source>
        <dbReference type="Proteomes" id="UP001642464"/>
    </source>
</evidence>
<keyword evidence="3" id="KW-1185">Reference proteome</keyword>
<feature type="non-terminal residue" evidence="1">
    <location>
        <position position="1"/>
    </location>
</feature>
<reference evidence="1 3" key="1">
    <citation type="submission" date="2024-02" db="EMBL/GenBank/DDBJ databases">
        <authorList>
            <person name="Chen Y."/>
            <person name="Shah S."/>
            <person name="Dougan E. K."/>
            <person name="Thang M."/>
            <person name="Chan C."/>
        </authorList>
    </citation>
    <scope>NUCLEOTIDE SEQUENCE [LARGE SCALE GENOMIC DNA]</scope>
</reference>
<protein>
    <submittedName>
        <fullName evidence="1">Uncharacterized protein</fullName>
    </submittedName>
</protein>
<gene>
    <name evidence="1" type="ORF">SCF082_LOCUS38539</name>
    <name evidence="2" type="ORF">SCF082_LOCUS39144</name>
</gene>
<organism evidence="1 3">
    <name type="scientific">Durusdinium trenchii</name>
    <dbReference type="NCBI Taxonomy" id="1381693"/>
    <lineage>
        <taxon>Eukaryota</taxon>
        <taxon>Sar</taxon>
        <taxon>Alveolata</taxon>
        <taxon>Dinophyceae</taxon>
        <taxon>Suessiales</taxon>
        <taxon>Symbiodiniaceae</taxon>
        <taxon>Durusdinium</taxon>
    </lineage>
</organism>
<dbReference type="EMBL" id="CAXAMM010038787">
    <property type="protein sequence ID" value="CAK9080880.1"/>
    <property type="molecule type" value="Genomic_DNA"/>
</dbReference>
<dbReference type="Gene3D" id="3.30.420.10">
    <property type="entry name" value="Ribonuclease H-like superfamily/Ribonuclease H"/>
    <property type="match status" value="1"/>
</dbReference>
<feature type="non-terminal residue" evidence="1">
    <location>
        <position position="64"/>
    </location>
</feature>
<comment type="caution">
    <text evidence="1">The sequence shown here is derived from an EMBL/GenBank/DDBJ whole genome shotgun (WGS) entry which is preliminary data.</text>
</comment>
<accession>A0ABP0PXY7</accession>
<dbReference type="Proteomes" id="UP001642464">
    <property type="component" value="Unassembled WGS sequence"/>
</dbReference>
<proteinExistence type="predicted"/>
<evidence type="ECO:0000313" key="1">
    <source>
        <dbReference type="EMBL" id="CAK9080880.1"/>
    </source>
</evidence>
<name>A0ABP0PXY7_9DINO</name>